<feature type="repeat" description="ANK" evidence="3">
    <location>
        <begin position="134"/>
        <end position="166"/>
    </location>
</feature>
<evidence type="ECO:0000256" key="2">
    <source>
        <dbReference type="ARBA" id="ARBA00023043"/>
    </source>
</evidence>
<dbReference type="AlphaFoldDB" id="A0AAN6PSB2"/>
<feature type="region of interest" description="Disordered" evidence="4">
    <location>
        <begin position="192"/>
        <end position="224"/>
    </location>
</feature>
<dbReference type="SMART" id="SM00248">
    <property type="entry name" value="ANK"/>
    <property type="match status" value="2"/>
</dbReference>
<dbReference type="Proteomes" id="UP001305647">
    <property type="component" value="Unassembled WGS sequence"/>
</dbReference>
<evidence type="ECO:0000313" key="5">
    <source>
        <dbReference type="EMBL" id="KAK4097050.1"/>
    </source>
</evidence>
<name>A0AAN6PSB2_9PEZI</name>
<keyword evidence="2 3" id="KW-0040">ANK repeat</keyword>
<evidence type="ECO:0000256" key="1">
    <source>
        <dbReference type="ARBA" id="ARBA00022737"/>
    </source>
</evidence>
<organism evidence="5 6">
    <name type="scientific">Parathielavia hyrcaniae</name>
    <dbReference type="NCBI Taxonomy" id="113614"/>
    <lineage>
        <taxon>Eukaryota</taxon>
        <taxon>Fungi</taxon>
        <taxon>Dikarya</taxon>
        <taxon>Ascomycota</taxon>
        <taxon>Pezizomycotina</taxon>
        <taxon>Sordariomycetes</taxon>
        <taxon>Sordariomycetidae</taxon>
        <taxon>Sordariales</taxon>
        <taxon>Chaetomiaceae</taxon>
        <taxon>Parathielavia</taxon>
    </lineage>
</organism>
<dbReference type="EMBL" id="MU863687">
    <property type="protein sequence ID" value="KAK4097050.1"/>
    <property type="molecule type" value="Genomic_DNA"/>
</dbReference>
<dbReference type="GO" id="GO:0010468">
    <property type="term" value="P:regulation of gene expression"/>
    <property type="evidence" value="ECO:0007669"/>
    <property type="project" value="TreeGrafter"/>
</dbReference>
<dbReference type="PANTHER" id="PTHR24124">
    <property type="entry name" value="ANKYRIN REPEAT FAMILY A"/>
    <property type="match status" value="1"/>
</dbReference>
<dbReference type="PROSITE" id="PS50088">
    <property type="entry name" value="ANK_REPEAT"/>
    <property type="match status" value="2"/>
</dbReference>
<dbReference type="Pfam" id="PF00023">
    <property type="entry name" value="Ank"/>
    <property type="match status" value="2"/>
</dbReference>
<dbReference type="PANTHER" id="PTHR24124:SF14">
    <property type="entry name" value="CHROMOSOME UNDETERMINED SCAFFOLD_25, WHOLE GENOME SHOTGUN SEQUENCE"/>
    <property type="match status" value="1"/>
</dbReference>
<reference evidence="5" key="2">
    <citation type="submission" date="2023-05" db="EMBL/GenBank/DDBJ databases">
        <authorList>
            <consortium name="Lawrence Berkeley National Laboratory"/>
            <person name="Steindorff A."/>
            <person name="Hensen N."/>
            <person name="Bonometti L."/>
            <person name="Westerberg I."/>
            <person name="Brannstrom I.O."/>
            <person name="Guillou S."/>
            <person name="Cros-Aarteil S."/>
            <person name="Calhoun S."/>
            <person name="Haridas S."/>
            <person name="Kuo A."/>
            <person name="Mondo S."/>
            <person name="Pangilinan J."/>
            <person name="Riley R."/>
            <person name="Labutti K."/>
            <person name="Andreopoulos B."/>
            <person name="Lipzen A."/>
            <person name="Chen C."/>
            <person name="Yanf M."/>
            <person name="Daum C."/>
            <person name="Ng V."/>
            <person name="Clum A."/>
            <person name="Ohm R."/>
            <person name="Martin F."/>
            <person name="Silar P."/>
            <person name="Natvig D."/>
            <person name="Lalanne C."/>
            <person name="Gautier V."/>
            <person name="Ament-Velasquez S.L."/>
            <person name="Kruys A."/>
            <person name="Hutchinson M.I."/>
            <person name="Powell A.J."/>
            <person name="Barry K."/>
            <person name="Miller A.N."/>
            <person name="Grigoriev I.V."/>
            <person name="Debuchy R."/>
            <person name="Gladieux P."/>
            <person name="Thoren M.H."/>
            <person name="Johannesson H."/>
        </authorList>
    </citation>
    <scope>NUCLEOTIDE SEQUENCE</scope>
    <source>
        <strain evidence="5">CBS 757.83</strain>
    </source>
</reference>
<feature type="repeat" description="ANK" evidence="3">
    <location>
        <begin position="23"/>
        <end position="58"/>
    </location>
</feature>
<proteinExistence type="predicted"/>
<evidence type="ECO:0000256" key="3">
    <source>
        <dbReference type="PROSITE-ProRule" id="PRU00023"/>
    </source>
</evidence>
<dbReference type="InterPro" id="IPR036770">
    <property type="entry name" value="Ankyrin_rpt-contain_sf"/>
</dbReference>
<keyword evidence="6" id="KW-1185">Reference proteome</keyword>
<keyword evidence="1" id="KW-0677">Repeat</keyword>
<evidence type="ECO:0008006" key="7">
    <source>
        <dbReference type="Google" id="ProtNLM"/>
    </source>
</evidence>
<dbReference type="Gene3D" id="1.25.40.20">
    <property type="entry name" value="Ankyrin repeat-containing domain"/>
    <property type="match status" value="2"/>
</dbReference>
<sequence length="224" mass="24479">MSEIVRAILREMPYSVHFQAYQTGFTALHYACVKYDAASAEILRLLLRAGADFDAENDYGQSAGSIAASQILLGLMPSYLLTKVASRTSVSRLADGLELSPVTEVVLGSRLGNVEKMLANMPPERLKLTELDNRGNTPLHWAARAGDMGVVKALVKCGIDISIRTMSGKITPDRSLRQHSWAEHRVLPLAAPKRRRPASGRPSRIQCSHVGVLPQDFTGRSRAS</sequence>
<accession>A0AAN6PSB2</accession>
<comment type="caution">
    <text evidence="5">The sequence shown here is derived from an EMBL/GenBank/DDBJ whole genome shotgun (WGS) entry which is preliminary data.</text>
</comment>
<evidence type="ECO:0000256" key="4">
    <source>
        <dbReference type="SAM" id="MobiDB-lite"/>
    </source>
</evidence>
<dbReference type="SUPFAM" id="SSF48403">
    <property type="entry name" value="Ankyrin repeat"/>
    <property type="match status" value="1"/>
</dbReference>
<reference evidence="5" key="1">
    <citation type="journal article" date="2023" name="Mol. Phylogenet. Evol.">
        <title>Genome-scale phylogeny and comparative genomics of the fungal order Sordariales.</title>
        <authorList>
            <person name="Hensen N."/>
            <person name="Bonometti L."/>
            <person name="Westerberg I."/>
            <person name="Brannstrom I.O."/>
            <person name="Guillou S."/>
            <person name="Cros-Aarteil S."/>
            <person name="Calhoun S."/>
            <person name="Haridas S."/>
            <person name="Kuo A."/>
            <person name="Mondo S."/>
            <person name="Pangilinan J."/>
            <person name="Riley R."/>
            <person name="LaButti K."/>
            <person name="Andreopoulos B."/>
            <person name="Lipzen A."/>
            <person name="Chen C."/>
            <person name="Yan M."/>
            <person name="Daum C."/>
            <person name="Ng V."/>
            <person name="Clum A."/>
            <person name="Steindorff A."/>
            <person name="Ohm R.A."/>
            <person name="Martin F."/>
            <person name="Silar P."/>
            <person name="Natvig D.O."/>
            <person name="Lalanne C."/>
            <person name="Gautier V."/>
            <person name="Ament-Velasquez S.L."/>
            <person name="Kruys A."/>
            <person name="Hutchinson M.I."/>
            <person name="Powell A.J."/>
            <person name="Barry K."/>
            <person name="Miller A.N."/>
            <person name="Grigoriev I.V."/>
            <person name="Debuchy R."/>
            <person name="Gladieux P."/>
            <person name="Hiltunen Thoren M."/>
            <person name="Johannesson H."/>
        </authorList>
    </citation>
    <scope>NUCLEOTIDE SEQUENCE</scope>
    <source>
        <strain evidence="5">CBS 757.83</strain>
    </source>
</reference>
<dbReference type="InterPro" id="IPR002110">
    <property type="entry name" value="Ankyrin_rpt"/>
</dbReference>
<evidence type="ECO:0000313" key="6">
    <source>
        <dbReference type="Proteomes" id="UP001305647"/>
    </source>
</evidence>
<dbReference type="PROSITE" id="PS50297">
    <property type="entry name" value="ANK_REP_REGION"/>
    <property type="match status" value="2"/>
</dbReference>
<protein>
    <recommendedName>
        <fullName evidence="7">Ankyrin</fullName>
    </recommendedName>
</protein>
<gene>
    <name evidence="5" type="ORF">N658DRAFT_527343</name>
</gene>
<dbReference type="GO" id="GO:0005634">
    <property type="term" value="C:nucleus"/>
    <property type="evidence" value="ECO:0007669"/>
    <property type="project" value="TreeGrafter"/>
</dbReference>